<dbReference type="AlphaFoldDB" id="A0A383CQ36"/>
<accession>A0A383CQ36</accession>
<reference evidence="1" key="1">
    <citation type="submission" date="2018-05" db="EMBL/GenBank/DDBJ databases">
        <authorList>
            <person name="Lanie J.A."/>
            <person name="Ng W.-L."/>
            <person name="Kazmierczak K.M."/>
            <person name="Andrzejewski T.M."/>
            <person name="Davidsen T.M."/>
            <person name="Wayne K.J."/>
            <person name="Tettelin H."/>
            <person name="Glass J.I."/>
            <person name="Rusch D."/>
            <person name="Podicherti R."/>
            <person name="Tsui H.-C.T."/>
            <person name="Winkler M.E."/>
        </authorList>
    </citation>
    <scope>NUCLEOTIDE SEQUENCE</scope>
</reference>
<evidence type="ECO:0000313" key="1">
    <source>
        <dbReference type="EMBL" id="SVE34234.1"/>
    </source>
</evidence>
<sequence>APYDKGWVEVPFLAGGPRDDDA</sequence>
<dbReference type="EMBL" id="UINC01210662">
    <property type="protein sequence ID" value="SVE34234.1"/>
    <property type="molecule type" value="Genomic_DNA"/>
</dbReference>
<proteinExistence type="predicted"/>
<gene>
    <name evidence="1" type="ORF">METZ01_LOCUS487088</name>
</gene>
<organism evidence="1">
    <name type="scientific">marine metagenome</name>
    <dbReference type="NCBI Taxonomy" id="408172"/>
    <lineage>
        <taxon>unclassified sequences</taxon>
        <taxon>metagenomes</taxon>
        <taxon>ecological metagenomes</taxon>
    </lineage>
</organism>
<name>A0A383CQ36_9ZZZZ</name>
<protein>
    <submittedName>
        <fullName evidence="1">Uncharacterized protein</fullName>
    </submittedName>
</protein>
<feature type="non-terminal residue" evidence="1">
    <location>
        <position position="1"/>
    </location>
</feature>